<feature type="transmembrane region" description="Helical" evidence="2">
    <location>
        <begin position="260"/>
        <end position="280"/>
    </location>
</feature>
<protein>
    <submittedName>
        <fullName evidence="3">Transmembrane protein 180</fullName>
    </submittedName>
</protein>
<feature type="transmembrane region" description="Helical" evidence="2">
    <location>
        <begin position="113"/>
        <end position="130"/>
    </location>
</feature>
<dbReference type="PANTHER" id="PTHR28658">
    <property type="entry name" value="TRANSMEMBRANE PROTEIN 180"/>
    <property type="match status" value="1"/>
</dbReference>
<feature type="transmembrane region" description="Helical" evidence="2">
    <location>
        <begin position="166"/>
        <end position="190"/>
    </location>
</feature>
<proteinExistence type="predicted"/>
<dbReference type="InterPro" id="IPR040035">
    <property type="entry name" value="TMEM180"/>
</dbReference>
<evidence type="ECO:0000313" key="3">
    <source>
        <dbReference type="EMBL" id="KAF6717503.1"/>
    </source>
</evidence>
<gene>
    <name evidence="3" type="ORF">FQA47_005633</name>
</gene>
<keyword evidence="2 3" id="KW-0812">Transmembrane</keyword>
<organism evidence="3 4">
    <name type="scientific">Oryzias melastigma</name>
    <name type="common">Marine medaka</name>
    <dbReference type="NCBI Taxonomy" id="30732"/>
    <lineage>
        <taxon>Eukaryota</taxon>
        <taxon>Metazoa</taxon>
        <taxon>Chordata</taxon>
        <taxon>Craniata</taxon>
        <taxon>Vertebrata</taxon>
        <taxon>Euteleostomi</taxon>
        <taxon>Actinopterygii</taxon>
        <taxon>Neopterygii</taxon>
        <taxon>Teleostei</taxon>
        <taxon>Neoteleostei</taxon>
        <taxon>Acanthomorphata</taxon>
        <taxon>Ovalentaria</taxon>
        <taxon>Atherinomorphae</taxon>
        <taxon>Beloniformes</taxon>
        <taxon>Adrianichthyidae</taxon>
        <taxon>Oryziinae</taxon>
        <taxon>Oryzias</taxon>
    </lineage>
</organism>
<evidence type="ECO:0000256" key="2">
    <source>
        <dbReference type="SAM" id="Phobius"/>
    </source>
</evidence>
<evidence type="ECO:0000313" key="4">
    <source>
        <dbReference type="Proteomes" id="UP000646548"/>
    </source>
</evidence>
<dbReference type="InterPro" id="IPR036259">
    <property type="entry name" value="MFS_trans_sf"/>
</dbReference>
<evidence type="ECO:0000256" key="1">
    <source>
        <dbReference type="ARBA" id="ARBA00004141"/>
    </source>
</evidence>
<name>A0A834BY42_ORYME</name>
<dbReference type="Pfam" id="PF13347">
    <property type="entry name" value="MFS_2"/>
    <property type="match status" value="1"/>
</dbReference>
<comment type="subcellular location">
    <subcellularLocation>
        <location evidence="1">Membrane</location>
        <topology evidence="1">Multi-pass membrane protein</topology>
    </subcellularLocation>
</comment>
<feature type="transmembrane region" description="Helical" evidence="2">
    <location>
        <begin position="142"/>
        <end position="160"/>
    </location>
</feature>
<keyword evidence="2" id="KW-0472">Membrane</keyword>
<keyword evidence="2" id="KW-1133">Transmembrane helix</keyword>
<dbReference type="Gene3D" id="1.20.1250.20">
    <property type="entry name" value="MFS general substrate transporter like domains"/>
    <property type="match status" value="1"/>
</dbReference>
<reference evidence="3" key="1">
    <citation type="journal article" name="BMC Genomics">
        <title>Long-read sequencing and de novo genome assembly of marine medaka (Oryzias melastigma).</title>
        <authorList>
            <person name="Liang P."/>
            <person name="Saqib H.S.A."/>
            <person name="Ni X."/>
            <person name="Shen Y."/>
        </authorList>
    </citation>
    <scope>NUCLEOTIDE SEQUENCE</scope>
    <source>
        <strain evidence="3">Bigg-433</strain>
    </source>
</reference>
<dbReference type="FunFam" id="1.20.1250.20:FF:000380">
    <property type="entry name" value="Transmembrane protein 180"/>
    <property type="match status" value="1"/>
</dbReference>
<sequence>MEDFPAFQAFSVLTAVLSCGCMLYTGFHSESRFDNKAPEADTPRSVDCASSQAAGSVSMMWKLTWQILTNRDFHLFVLMNFFQVFMLAFFNNFTLILTEHLIPPDVLSSLAKSVMYGAGFICPQLLVLVSQGLLQDLGYYKVILFTFYVEVGMAILMLTLGPHHYYVLAIFLTTNMVLVQAAFCLFNLPLADIIDTDMQKHKRSSPLSSMVFGTNALFTKPAQSLAPMIVLNILNQYGYEQLKDPGQNTNPSALEGLHSAMFYLVCLVPMCVAALQALAWRPFSIRNSHTLDAKYVDC</sequence>
<comment type="caution">
    <text evidence="3">The sequence shown here is derived from an EMBL/GenBank/DDBJ whole genome shotgun (WGS) entry which is preliminary data.</text>
</comment>
<dbReference type="AlphaFoldDB" id="A0A834BY42"/>
<feature type="transmembrane region" description="Helical" evidence="2">
    <location>
        <begin position="211"/>
        <end position="234"/>
    </location>
</feature>
<dbReference type="Proteomes" id="UP000646548">
    <property type="component" value="Unassembled WGS sequence"/>
</dbReference>
<feature type="transmembrane region" description="Helical" evidence="2">
    <location>
        <begin position="6"/>
        <end position="27"/>
    </location>
</feature>
<dbReference type="EMBL" id="WKFB01000831">
    <property type="protein sequence ID" value="KAF6717503.1"/>
    <property type="molecule type" value="Genomic_DNA"/>
</dbReference>
<accession>A0A834BY42</accession>
<dbReference type="PANTHER" id="PTHR28658:SF1">
    <property type="entry name" value="MAJOR FACILITATOR SUPERFAMILY DOMAIN CONTAINING 13B"/>
    <property type="match status" value="1"/>
</dbReference>
<dbReference type="GO" id="GO:0016020">
    <property type="term" value="C:membrane"/>
    <property type="evidence" value="ECO:0007669"/>
    <property type="project" value="UniProtKB-SubCell"/>
</dbReference>
<dbReference type="SUPFAM" id="SSF103473">
    <property type="entry name" value="MFS general substrate transporter"/>
    <property type="match status" value="1"/>
</dbReference>
<feature type="transmembrane region" description="Helical" evidence="2">
    <location>
        <begin position="73"/>
        <end position="93"/>
    </location>
</feature>